<feature type="non-terminal residue" evidence="1">
    <location>
        <position position="1"/>
    </location>
</feature>
<protein>
    <submittedName>
        <fullName evidence="1">Uncharacterized protein</fullName>
    </submittedName>
</protein>
<dbReference type="AlphaFoldDB" id="A0AAN8FYW9"/>
<name>A0AAN8FYW9_TRICO</name>
<proteinExistence type="predicted"/>
<reference evidence="1 2" key="1">
    <citation type="submission" date="2019-10" db="EMBL/GenBank/DDBJ databases">
        <title>Assembly and Annotation for the nematode Trichostrongylus colubriformis.</title>
        <authorList>
            <person name="Martin J."/>
        </authorList>
    </citation>
    <scope>NUCLEOTIDE SEQUENCE [LARGE SCALE GENOMIC DNA]</scope>
    <source>
        <strain evidence="1">G859</strain>
        <tissue evidence="1">Whole worm</tissue>
    </source>
</reference>
<keyword evidence="2" id="KW-1185">Reference proteome</keyword>
<gene>
    <name evidence="1" type="ORF">GCK32_019132</name>
</gene>
<comment type="caution">
    <text evidence="1">The sequence shown here is derived from an EMBL/GenBank/DDBJ whole genome shotgun (WGS) entry which is preliminary data.</text>
</comment>
<evidence type="ECO:0000313" key="1">
    <source>
        <dbReference type="EMBL" id="KAK5983375.1"/>
    </source>
</evidence>
<accession>A0AAN8FYW9</accession>
<evidence type="ECO:0000313" key="2">
    <source>
        <dbReference type="Proteomes" id="UP001331761"/>
    </source>
</evidence>
<sequence length="104" mass="11095">FNGAVGGPDVAPTVTALLTCRADQQWYFTDGTSSLREHLVDGVPAASGPTTSPLAFQEIFRFSAVKDVGCSVIPEEEEGCATCDEAAVTFHMKTLPEEVDVMKE</sequence>
<dbReference type="EMBL" id="WIXE01004062">
    <property type="protein sequence ID" value="KAK5983375.1"/>
    <property type="molecule type" value="Genomic_DNA"/>
</dbReference>
<dbReference type="Proteomes" id="UP001331761">
    <property type="component" value="Unassembled WGS sequence"/>
</dbReference>
<organism evidence="1 2">
    <name type="scientific">Trichostrongylus colubriformis</name>
    <name type="common">Black scour worm</name>
    <dbReference type="NCBI Taxonomy" id="6319"/>
    <lineage>
        <taxon>Eukaryota</taxon>
        <taxon>Metazoa</taxon>
        <taxon>Ecdysozoa</taxon>
        <taxon>Nematoda</taxon>
        <taxon>Chromadorea</taxon>
        <taxon>Rhabditida</taxon>
        <taxon>Rhabditina</taxon>
        <taxon>Rhabditomorpha</taxon>
        <taxon>Strongyloidea</taxon>
        <taxon>Trichostrongylidae</taxon>
        <taxon>Trichostrongylus</taxon>
    </lineage>
</organism>